<evidence type="ECO:0000256" key="1">
    <source>
        <dbReference type="SAM" id="MobiDB-lite"/>
    </source>
</evidence>
<evidence type="ECO:0000313" key="4">
    <source>
        <dbReference type="EMBL" id="BCJ97882.1"/>
    </source>
</evidence>
<organism evidence="4 5">
    <name type="scientific">Anaerocolumna chitinilytica</name>
    <dbReference type="NCBI Taxonomy" id="1727145"/>
    <lineage>
        <taxon>Bacteria</taxon>
        <taxon>Bacillati</taxon>
        <taxon>Bacillota</taxon>
        <taxon>Clostridia</taxon>
        <taxon>Lachnospirales</taxon>
        <taxon>Lachnospiraceae</taxon>
        <taxon>Anaerocolumna</taxon>
    </lineage>
</organism>
<evidence type="ECO:0000313" key="5">
    <source>
        <dbReference type="Proteomes" id="UP000515703"/>
    </source>
</evidence>
<dbReference type="KEGG" id="acht:bsdcttw_09230"/>
<dbReference type="InterPro" id="IPR025641">
    <property type="entry name" value="DUF4340"/>
</dbReference>
<reference evidence="4 5" key="1">
    <citation type="submission" date="2020-08" db="EMBL/GenBank/DDBJ databases">
        <title>Draft genome sequencing of an Anaerocolumna strain isolated from anoxic soil subjected to BSD treatment.</title>
        <authorList>
            <person name="Uek A."/>
            <person name="Tonouchi A."/>
        </authorList>
    </citation>
    <scope>NUCLEOTIDE SEQUENCE [LARGE SCALE GENOMIC DNA]</scope>
    <source>
        <strain evidence="4 5">CTTW</strain>
    </source>
</reference>
<accession>A0A7I8DHS5</accession>
<gene>
    <name evidence="4" type="ORF">bsdcttw_09230</name>
</gene>
<keyword evidence="5" id="KW-1185">Reference proteome</keyword>
<feature type="transmembrane region" description="Helical" evidence="2">
    <location>
        <begin position="12"/>
        <end position="29"/>
    </location>
</feature>
<feature type="compositionally biased region" description="Low complexity" evidence="1">
    <location>
        <begin position="298"/>
        <end position="309"/>
    </location>
</feature>
<feature type="domain" description="DUF4340" evidence="3">
    <location>
        <begin position="234"/>
        <end position="414"/>
    </location>
</feature>
<dbReference type="Pfam" id="PF14238">
    <property type="entry name" value="DUF4340"/>
    <property type="match status" value="2"/>
</dbReference>
<dbReference type="Proteomes" id="UP000515703">
    <property type="component" value="Chromosome"/>
</dbReference>
<dbReference type="AlphaFoldDB" id="A0A7I8DHS5"/>
<keyword evidence="2" id="KW-0812">Transmembrane</keyword>
<feature type="region of interest" description="Disordered" evidence="1">
    <location>
        <begin position="290"/>
        <end position="309"/>
    </location>
</feature>
<reference evidence="4 5" key="2">
    <citation type="submission" date="2020-08" db="EMBL/GenBank/DDBJ databases">
        <authorList>
            <person name="Ueki A."/>
            <person name="Tonouchi A."/>
        </authorList>
    </citation>
    <scope>NUCLEOTIDE SEQUENCE [LARGE SCALE GENOMIC DNA]</scope>
    <source>
        <strain evidence="4 5">CTTW</strain>
    </source>
</reference>
<dbReference type="RefSeq" id="WP_185258258.1">
    <property type="nucleotide sequence ID" value="NZ_AP023368.1"/>
</dbReference>
<keyword evidence="2" id="KW-0472">Membrane</keyword>
<protein>
    <recommendedName>
        <fullName evidence="3">DUF4340 domain-containing protein</fullName>
    </recommendedName>
</protein>
<evidence type="ECO:0000259" key="3">
    <source>
        <dbReference type="Pfam" id="PF14238"/>
    </source>
</evidence>
<dbReference type="EMBL" id="AP023368">
    <property type="protein sequence ID" value="BCJ97882.1"/>
    <property type="molecule type" value="Genomic_DNA"/>
</dbReference>
<sequence length="501" mass="55178">MAGSKRKKNLGLLLLLVVMILLLGVYFWVAKNNNGKKDAADDTADKNKAIVTMDSASIKTIYFKNKDFEMTMKLNSKGVWEDKDNASFPVNQTYASNMQSLFTTITPTNTLTDDISDLSAFGLDNPAITATATAEDGKEVTITVGNESPLGGEYYAQVKGNKAVYLVNASYYSYFAHTKSEMITVETLPSITAANITGLSVAAKDGKEFDVEYEPDSPYDYSGFSDYIMKKPYATPVAADSDSLTTLFGNYASLSYQSCEDYNAADLSKYGLDKPAYTVAIKYYEEKKDSSSTDSSKDASSTDSTDSSKTATKVSKSLTLLIGKANEDGDYYVKTSDSNAVNVMSKSTVDKIVTVDAFSNVYKYTNLINIDNVNSIDIVSKGVTHTLSIKRETKKEDKKDVTTATYYIDNKKVEEDPFKKIYAQVITPKIQREIPQADLGKGKNETPDMTLTFHLTTTDTPFVVEFKPYDDSYDIVNSNGTELFLMDSRDIQTVLSAISTK</sequence>
<name>A0A7I8DHS5_9FIRM</name>
<evidence type="ECO:0000256" key="2">
    <source>
        <dbReference type="SAM" id="Phobius"/>
    </source>
</evidence>
<keyword evidence="2" id="KW-1133">Transmembrane helix</keyword>
<proteinExistence type="predicted"/>
<feature type="domain" description="DUF4340" evidence="3">
    <location>
        <begin position="86"/>
        <end position="217"/>
    </location>
</feature>